<protein>
    <submittedName>
        <fullName evidence="1">Uncharacterized protein</fullName>
    </submittedName>
</protein>
<reference evidence="1 2" key="1">
    <citation type="journal article" date="2019" name="Genome Biol. Evol.">
        <title>Insights into the evolution of the New World diploid cottons (Gossypium, subgenus Houzingenia) based on genome sequencing.</title>
        <authorList>
            <person name="Grover C.E."/>
            <person name="Arick M.A. 2nd"/>
            <person name="Thrash A."/>
            <person name="Conover J.L."/>
            <person name="Sanders W.S."/>
            <person name="Peterson D.G."/>
            <person name="Frelichowski J.E."/>
            <person name="Scheffler J.A."/>
            <person name="Scheffler B.E."/>
            <person name="Wendel J.F."/>
        </authorList>
    </citation>
    <scope>NUCLEOTIDE SEQUENCE [LARGE SCALE GENOMIC DNA]</scope>
    <source>
        <strain evidence="1">185</strain>
        <tissue evidence="1">Leaf</tissue>
    </source>
</reference>
<gene>
    <name evidence="1" type="ORF">Goari_027442</name>
</gene>
<dbReference type="EMBL" id="JABFAA010032980">
    <property type="protein sequence ID" value="MBA0700499.1"/>
    <property type="molecule type" value="Genomic_DNA"/>
</dbReference>
<sequence>MAQSNILKNNFKCTCEILPIKSTTHHEFVVRRVTKKVRHREEQPLDEGGDLEILEVDDFDFREDDVRKGVFD</sequence>
<comment type="caution">
    <text evidence="1">The sequence shown here is derived from an EMBL/GenBank/DDBJ whole genome shotgun (WGS) entry which is preliminary data.</text>
</comment>
<proteinExistence type="predicted"/>
<evidence type="ECO:0000313" key="1">
    <source>
        <dbReference type="EMBL" id="MBA0700499.1"/>
    </source>
</evidence>
<dbReference type="Proteomes" id="UP000593577">
    <property type="component" value="Unassembled WGS sequence"/>
</dbReference>
<organism evidence="1 2">
    <name type="scientific">Gossypium aridum</name>
    <name type="common">American cotton</name>
    <name type="synonym">Erioxylum aridum</name>
    <dbReference type="NCBI Taxonomy" id="34290"/>
    <lineage>
        <taxon>Eukaryota</taxon>
        <taxon>Viridiplantae</taxon>
        <taxon>Streptophyta</taxon>
        <taxon>Embryophyta</taxon>
        <taxon>Tracheophyta</taxon>
        <taxon>Spermatophyta</taxon>
        <taxon>Magnoliopsida</taxon>
        <taxon>eudicotyledons</taxon>
        <taxon>Gunneridae</taxon>
        <taxon>Pentapetalae</taxon>
        <taxon>rosids</taxon>
        <taxon>malvids</taxon>
        <taxon>Malvales</taxon>
        <taxon>Malvaceae</taxon>
        <taxon>Malvoideae</taxon>
        <taxon>Gossypium</taxon>
    </lineage>
</organism>
<keyword evidence="2" id="KW-1185">Reference proteome</keyword>
<name>A0A7J8YND2_GOSAI</name>
<dbReference type="AlphaFoldDB" id="A0A7J8YND2"/>
<evidence type="ECO:0000313" key="2">
    <source>
        <dbReference type="Proteomes" id="UP000593577"/>
    </source>
</evidence>
<accession>A0A7J8YND2</accession>